<reference evidence="13 14" key="1">
    <citation type="submission" date="2019-01" db="EMBL/GenBank/DDBJ databases">
        <title>A draft genome assembly of the solar-powered sea slug Elysia chlorotica.</title>
        <authorList>
            <person name="Cai H."/>
            <person name="Li Q."/>
            <person name="Fang X."/>
            <person name="Li J."/>
            <person name="Curtis N.E."/>
            <person name="Altenburger A."/>
            <person name="Shibata T."/>
            <person name="Feng M."/>
            <person name="Maeda T."/>
            <person name="Schwartz J.A."/>
            <person name="Shigenobu S."/>
            <person name="Lundholm N."/>
            <person name="Nishiyama T."/>
            <person name="Yang H."/>
            <person name="Hasebe M."/>
            <person name="Li S."/>
            <person name="Pierce S.K."/>
            <person name="Wang J."/>
        </authorList>
    </citation>
    <scope>NUCLEOTIDE SEQUENCE [LARGE SCALE GENOMIC DNA]</scope>
    <source>
        <strain evidence="13">EC2010</strain>
        <tissue evidence="13">Whole organism of an adult</tissue>
    </source>
</reference>
<dbReference type="PANTHER" id="PTHR13108:SF9">
    <property type="entry name" value="CONDENSIN COMPLEX SUBUNIT 2"/>
    <property type="match status" value="1"/>
</dbReference>
<keyword evidence="7 11" id="KW-0132">Cell division</keyword>
<feature type="region of interest" description="Disordered" evidence="12">
    <location>
        <begin position="357"/>
        <end position="378"/>
    </location>
</feature>
<feature type="region of interest" description="Disordered" evidence="12">
    <location>
        <begin position="1"/>
        <end position="89"/>
    </location>
</feature>
<dbReference type="PANTHER" id="PTHR13108">
    <property type="entry name" value="CONDENSIN COMPLEX SUBUNIT 2"/>
    <property type="match status" value="1"/>
</dbReference>
<dbReference type="Pfam" id="PF05786">
    <property type="entry name" value="Cnd2"/>
    <property type="match status" value="1"/>
</dbReference>
<feature type="region of interest" description="Disordered" evidence="12">
    <location>
        <begin position="173"/>
        <end position="202"/>
    </location>
</feature>
<evidence type="ECO:0000256" key="10">
    <source>
        <dbReference type="ARBA" id="ARBA00023306"/>
    </source>
</evidence>
<accession>A0A3S0ZF61</accession>
<feature type="compositionally biased region" description="Polar residues" evidence="12">
    <location>
        <begin position="75"/>
        <end position="89"/>
    </location>
</feature>
<dbReference type="GO" id="GO:0051301">
    <property type="term" value="P:cell division"/>
    <property type="evidence" value="ECO:0007669"/>
    <property type="project" value="UniProtKB-KW"/>
</dbReference>
<proteinExistence type="inferred from homology"/>
<keyword evidence="10 11" id="KW-0131">Cell cycle</keyword>
<evidence type="ECO:0000256" key="2">
    <source>
        <dbReference type="ARBA" id="ARBA00004496"/>
    </source>
</evidence>
<feature type="compositionally biased region" description="Acidic residues" evidence="12">
    <location>
        <begin position="177"/>
        <end position="191"/>
    </location>
</feature>
<evidence type="ECO:0000256" key="5">
    <source>
        <dbReference type="ARBA" id="ARBA00022454"/>
    </source>
</evidence>
<dbReference type="EMBL" id="RQTK01000682">
    <property type="protein sequence ID" value="RUS76187.1"/>
    <property type="molecule type" value="Genomic_DNA"/>
</dbReference>
<keyword evidence="5" id="KW-0158">Chromosome</keyword>
<feature type="compositionally biased region" description="Polar residues" evidence="12">
    <location>
        <begin position="363"/>
        <end position="377"/>
    </location>
</feature>
<dbReference type="OrthoDB" id="362021at2759"/>
<organism evidence="13 14">
    <name type="scientific">Elysia chlorotica</name>
    <name type="common">Eastern emerald elysia</name>
    <name type="synonym">Sea slug</name>
    <dbReference type="NCBI Taxonomy" id="188477"/>
    <lineage>
        <taxon>Eukaryota</taxon>
        <taxon>Metazoa</taxon>
        <taxon>Spiralia</taxon>
        <taxon>Lophotrochozoa</taxon>
        <taxon>Mollusca</taxon>
        <taxon>Gastropoda</taxon>
        <taxon>Heterobranchia</taxon>
        <taxon>Euthyneura</taxon>
        <taxon>Panpulmonata</taxon>
        <taxon>Sacoglossa</taxon>
        <taxon>Placobranchoidea</taxon>
        <taxon>Plakobranchidae</taxon>
        <taxon>Elysia</taxon>
    </lineage>
</organism>
<dbReference type="GO" id="GO:0000796">
    <property type="term" value="C:condensin complex"/>
    <property type="evidence" value="ECO:0007669"/>
    <property type="project" value="InterPro"/>
</dbReference>
<evidence type="ECO:0000256" key="1">
    <source>
        <dbReference type="ARBA" id="ARBA00004286"/>
    </source>
</evidence>
<dbReference type="Proteomes" id="UP000271974">
    <property type="component" value="Unassembled WGS sequence"/>
</dbReference>
<evidence type="ECO:0000256" key="9">
    <source>
        <dbReference type="ARBA" id="ARBA00023067"/>
    </source>
</evidence>
<name>A0A3S0ZF61_ELYCH</name>
<keyword evidence="9 11" id="KW-0226">DNA condensation</keyword>
<evidence type="ECO:0000256" key="7">
    <source>
        <dbReference type="ARBA" id="ARBA00022618"/>
    </source>
</evidence>
<feature type="region of interest" description="Disordered" evidence="12">
    <location>
        <begin position="548"/>
        <end position="579"/>
    </location>
</feature>
<dbReference type="GO" id="GO:0007076">
    <property type="term" value="P:mitotic chromosome condensation"/>
    <property type="evidence" value="ECO:0007669"/>
    <property type="project" value="InterPro"/>
</dbReference>
<gene>
    <name evidence="13" type="ORF">EGW08_016065</name>
</gene>
<dbReference type="InterPro" id="IPR022816">
    <property type="entry name" value="Condensin_barren_su2"/>
</dbReference>
<comment type="function">
    <text evidence="11">Regulatory subunit of the condensin complex, a complex required for conversion of interphase chromatin into mitotic-like condense chromosomes.</text>
</comment>
<feature type="compositionally biased region" description="Polar residues" evidence="12">
    <location>
        <begin position="568"/>
        <end position="579"/>
    </location>
</feature>
<keyword evidence="6" id="KW-0963">Cytoplasm</keyword>
<dbReference type="AlphaFoldDB" id="A0A3S0ZF61"/>
<dbReference type="GO" id="GO:0005737">
    <property type="term" value="C:cytoplasm"/>
    <property type="evidence" value="ECO:0007669"/>
    <property type="project" value="UniProtKB-SubCell"/>
</dbReference>
<dbReference type="GO" id="GO:0003682">
    <property type="term" value="F:chromatin binding"/>
    <property type="evidence" value="ECO:0007669"/>
    <property type="project" value="TreeGrafter"/>
</dbReference>
<keyword evidence="14" id="KW-1185">Reference proteome</keyword>
<evidence type="ECO:0000256" key="6">
    <source>
        <dbReference type="ARBA" id="ARBA00022490"/>
    </source>
</evidence>
<evidence type="ECO:0000313" key="13">
    <source>
        <dbReference type="EMBL" id="RUS76187.1"/>
    </source>
</evidence>
<evidence type="ECO:0000256" key="12">
    <source>
        <dbReference type="SAM" id="MobiDB-lite"/>
    </source>
</evidence>
<dbReference type="PIRSF" id="PIRSF017126">
    <property type="entry name" value="Condensin_H"/>
    <property type="match status" value="1"/>
</dbReference>
<evidence type="ECO:0000313" key="14">
    <source>
        <dbReference type="Proteomes" id="UP000271974"/>
    </source>
</evidence>
<comment type="subcellular location">
    <subcellularLocation>
        <location evidence="1">Chromosome</location>
    </subcellularLocation>
    <subcellularLocation>
        <location evidence="2">Cytoplasm</location>
    </subcellularLocation>
</comment>
<comment type="similarity">
    <text evidence="3 11">Belongs to the CND2 (condensin subunit 2) family.</text>
</comment>
<evidence type="ECO:0000256" key="8">
    <source>
        <dbReference type="ARBA" id="ARBA00022776"/>
    </source>
</evidence>
<evidence type="ECO:0000256" key="11">
    <source>
        <dbReference type="PIRNR" id="PIRNR017126"/>
    </source>
</evidence>
<dbReference type="STRING" id="188477.A0A3S0ZF61"/>
<protein>
    <recommendedName>
        <fullName evidence="4 11">Condensin complex subunit 2</fullName>
    </recommendedName>
</protein>
<evidence type="ECO:0000256" key="4">
    <source>
        <dbReference type="ARBA" id="ARBA00016065"/>
    </source>
</evidence>
<evidence type="ECO:0000256" key="3">
    <source>
        <dbReference type="ARBA" id="ARBA00009471"/>
    </source>
</evidence>
<comment type="caution">
    <text evidence="13">The sequence shown here is derived from an EMBL/GenBank/DDBJ whole genome shotgun (WGS) entry which is preliminary data.</text>
</comment>
<sequence>MAFRQPLSPMTNALSTPKRPAPTKYVSPSTSRTLAVRSPASAVSTFTDQDESRQRKERRRVSQVFDLQRKPLGSPNASSPRQTDALSGLTHAQVSSHYADCIKLSAENKINAKNAFGLHLIDYMTELVKKKELESFQVASSTLDASVKIYAGRVDHIHTHTYKVLSGLGGGKTGNDADMDAEGGAGEEETSEATMKTKKKKRGKAHTIETNLKNINIDKFDLEFEVDPMFQMMSSAFDEGGARGLLLNRLHCFDSSQHLVLDSSTAVNVVEDSLPDSQSSRKPVSVSDLKDMLASMSLEDKLVCPSMANFHFGDSDNDGSIFGKDISAFAFDPATEPEYLPNVEEDVENLANEEINDGDLDNSQEMNSTSGDSSNVGTGDMRTAEFIESAISDLTDGSVGKLRQILALEPSDYSYFNKVLMRTWAGPAHWKVAPASRIGLPKGSDDKTQKKRQRKVPLRLTYDSSNQTMDKMFQVSKHTTVTNATWSKYTKKKTTLPMDKQLDTQDSLFRLFEKPNLLIKRQASDSIGVDDDIENYDYNNRNDVENYCPIARDTDDNDDYSSGGFDLSNETNFPQASQDSLNNDDLFESGLNGTSISQDKLVAAPHRVERIDIKYAKTAKKVDVRQLKSTLWNILTKDKQESLKPVRGDKPSASEEPLEKMLNESNFQILKDKLPSSIPASMAKNLTIQTVFSCLLYITNEKTLKLSSTEKMDDILIAQDN</sequence>
<keyword evidence="8 11" id="KW-0498">Mitosis</keyword>